<evidence type="ECO:0000313" key="4">
    <source>
        <dbReference type="EMBL" id="OGM65021.1"/>
    </source>
</evidence>
<keyword evidence="1" id="KW-0489">Methyltransferase</keyword>
<evidence type="ECO:0000256" key="2">
    <source>
        <dbReference type="ARBA" id="ARBA00022679"/>
    </source>
</evidence>
<proteinExistence type="predicted"/>
<dbReference type="PANTHER" id="PTHR43861:SF1">
    <property type="entry name" value="TRANS-ACONITATE 2-METHYLTRANSFERASE"/>
    <property type="match status" value="1"/>
</dbReference>
<dbReference type="CDD" id="cd02440">
    <property type="entry name" value="AdoMet_MTases"/>
    <property type="match status" value="1"/>
</dbReference>
<dbReference type="Pfam" id="PF13649">
    <property type="entry name" value="Methyltransf_25"/>
    <property type="match status" value="1"/>
</dbReference>
<dbReference type="PANTHER" id="PTHR43861">
    <property type="entry name" value="TRANS-ACONITATE 2-METHYLTRANSFERASE-RELATED"/>
    <property type="match status" value="1"/>
</dbReference>
<evidence type="ECO:0000313" key="5">
    <source>
        <dbReference type="Proteomes" id="UP000176725"/>
    </source>
</evidence>
<dbReference type="SUPFAM" id="SSF53335">
    <property type="entry name" value="S-adenosyl-L-methionine-dependent methyltransferases"/>
    <property type="match status" value="1"/>
</dbReference>
<evidence type="ECO:0000256" key="1">
    <source>
        <dbReference type="ARBA" id="ARBA00022603"/>
    </source>
</evidence>
<keyword evidence="2" id="KW-0808">Transferase</keyword>
<dbReference type="GO" id="GO:0008168">
    <property type="term" value="F:methyltransferase activity"/>
    <property type="evidence" value="ECO:0007669"/>
    <property type="project" value="UniProtKB-KW"/>
</dbReference>
<dbReference type="GO" id="GO:0032259">
    <property type="term" value="P:methylation"/>
    <property type="evidence" value="ECO:0007669"/>
    <property type="project" value="UniProtKB-KW"/>
</dbReference>
<accession>A0A1F8BLS0</accession>
<dbReference type="STRING" id="1802521.A2893_05190"/>
<dbReference type="EMBL" id="MGHH01000007">
    <property type="protein sequence ID" value="OGM65021.1"/>
    <property type="molecule type" value="Genomic_DNA"/>
</dbReference>
<dbReference type="InterPro" id="IPR041698">
    <property type="entry name" value="Methyltransf_25"/>
</dbReference>
<dbReference type="AlphaFoldDB" id="A0A1F8BLS0"/>
<evidence type="ECO:0000259" key="3">
    <source>
        <dbReference type="Pfam" id="PF13649"/>
    </source>
</evidence>
<comment type="caution">
    <text evidence="4">The sequence shown here is derived from an EMBL/GenBank/DDBJ whole genome shotgun (WGS) entry which is preliminary data.</text>
</comment>
<name>A0A1F8BLS0_9BACT</name>
<sequence length="223" mass="25506">MDDVSRWDLIHQKAHKEDEWHSVYAEEKEKLFPRNAMIIELGSGTGADAIYFLKQGHSVIALDISTFALNALETRVKKENLAQKLTTQQVDFGLHDLPIKEGSVDVAYSRISLNYFGAKHTTKLFSDIYRMLKPGGAAYLSFRSPEDANEMEYFEKSSVLYEPNVFIEGEILRSRFTATQLEQMLINAGIPQFSVEAYQEDLSAKGENHHPILYVNDIYFMKQ</sequence>
<feature type="domain" description="Methyltransferase" evidence="3">
    <location>
        <begin position="38"/>
        <end position="136"/>
    </location>
</feature>
<reference evidence="4 5" key="1">
    <citation type="journal article" date="2016" name="Nat. Commun.">
        <title>Thousands of microbial genomes shed light on interconnected biogeochemical processes in an aquifer system.</title>
        <authorList>
            <person name="Anantharaman K."/>
            <person name="Brown C.T."/>
            <person name="Hug L.A."/>
            <person name="Sharon I."/>
            <person name="Castelle C.J."/>
            <person name="Probst A.J."/>
            <person name="Thomas B.C."/>
            <person name="Singh A."/>
            <person name="Wilkins M.J."/>
            <person name="Karaoz U."/>
            <person name="Brodie E.L."/>
            <person name="Williams K.H."/>
            <person name="Hubbard S.S."/>
            <person name="Banfield J.F."/>
        </authorList>
    </citation>
    <scope>NUCLEOTIDE SEQUENCE [LARGE SCALE GENOMIC DNA]</scope>
</reference>
<dbReference type="InterPro" id="IPR029063">
    <property type="entry name" value="SAM-dependent_MTases_sf"/>
</dbReference>
<dbReference type="Gene3D" id="3.40.50.150">
    <property type="entry name" value="Vaccinia Virus protein VP39"/>
    <property type="match status" value="1"/>
</dbReference>
<gene>
    <name evidence="4" type="ORF">A2893_05190</name>
</gene>
<dbReference type="Proteomes" id="UP000176725">
    <property type="component" value="Unassembled WGS sequence"/>
</dbReference>
<protein>
    <recommendedName>
        <fullName evidence="3">Methyltransferase domain-containing protein</fullName>
    </recommendedName>
</protein>
<organism evidence="4 5">
    <name type="scientific">Candidatus Woesebacteria bacterium RIFCSPLOWO2_01_FULL_39_25</name>
    <dbReference type="NCBI Taxonomy" id="1802521"/>
    <lineage>
        <taxon>Bacteria</taxon>
        <taxon>Candidatus Woeseibacteriota</taxon>
    </lineage>
</organism>